<dbReference type="NCBIfam" id="TIGR01068">
    <property type="entry name" value="thioredoxin"/>
    <property type="match status" value="1"/>
</dbReference>
<evidence type="ECO:0000256" key="5">
    <source>
        <dbReference type="ARBA" id="ARBA00023157"/>
    </source>
</evidence>
<dbReference type="InterPro" id="IPR036249">
    <property type="entry name" value="Thioredoxin-like_sf"/>
</dbReference>
<evidence type="ECO:0000256" key="7">
    <source>
        <dbReference type="NCBIfam" id="TIGR01068"/>
    </source>
</evidence>
<keyword evidence="5" id="KW-1015">Disulfide bond</keyword>
<dbReference type="PROSITE" id="PS51352">
    <property type="entry name" value="THIOREDOXIN_2"/>
    <property type="match status" value="1"/>
</dbReference>
<protein>
    <recommendedName>
        <fullName evidence="7">Thioredoxin</fullName>
    </recommendedName>
</protein>
<dbReference type="FunFam" id="3.40.30.10:FF:000001">
    <property type="entry name" value="Thioredoxin"/>
    <property type="match status" value="1"/>
</dbReference>
<evidence type="ECO:0000256" key="3">
    <source>
        <dbReference type="ARBA" id="ARBA00022723"/>
    </source>
</evidence>
<proteinExistence type="inferred from homology"/>
<reference evidence="9 10" key="1">
    <citation type="submission" date="2017-09" db="EMBL/GenBank/DDBJ databases">
        <authorList>
            <person name="Ehlers B."/>
            <person name="Leendertz F.H."/>
        </authorList>
    </citation>
    <scope>NUCLEOTIDE SEQUENCE [LARGE SCALE GENOMIC DNA]</scope>
    <source>
        <strain evidence="9 10">Nm42</strain>
    </source>
</reference>
<dbReference type="Gene3D" id="3.40.30.10">
    <property type="entry name" value="Glutaredoxin"/>
    <property type="match status" value="1"/>
</dbReference>
<evidence type="ECO:0000259" key="8">
    <source>
        <dbReference type="PROSITE" id="PS51352"/>
    </source>
</evidence>
<organism evidence="9 10">
    <name type="scientific">Nitrosomonas ureae</name>
    <dbReference type="NCBI Taxonomy" id="44577"/>
    <lineage>
        <taxon>Bacteria</taxon>
        <taxon>Pseudomonadati</taxon>
        <taxon>Pseudomonadota</taxon>
        <taxon>Betaproteobacteria</taxon>
        <taxon>Nitrosomonadales</taxon>
        <taxon>Nitrosomonadaceae</taxon>
        <taxon>Nitrosomonas</taxon>
    </lineage>
</organism>
<evidence type="ECO:0000256" key="1">
    <source>
        <dbReference type="ARBA" id="ARBA00008987"/>
    </source>
</evidence>
<dbReference type="GO" id="GO:0015035">
    <property type="term" value="F:protein-disulfide reductase activity"/>
    <property type="evidence" value="ECO:0007669"/>
    <property type="project" value="UniProtKB-UniRule"/>
</dbReference>
<dbReference type="AlphaFoldDB" id="A0A286AG28"/>
<keyword evidence="2" id="KW-0813">Transport</keyword>
<dbReference type="PRINTS" id="PR00421">
    <property type="entry name" value="THIOREDOXIN"/>
</dbReference>
<dbReference type="Pfam" id="PF21352">
    <property type="entry name" value="Zn_ribbon_Thio2"/>
    <property type="match status" value="1"/>
</dbReference>
<dbReference type="RefSeq" id="WP_097106605.1">
    <property type="nucleotide sequence ID" value="NZ_OCMU01000002.1"/>
</dbReference>
<evidence type="ECO:0000256" key="2">
    <source>
        <dbReference type="ARBA" id="ARBA00022448"/>
    </source>
</evidence>
<dbReference type="PANTHER" id="PTHR45663">
    <property type="entry name" value="GEO12009P1"/>
    <property type="match status" value="1"/>
</dbReference>
<dbReference type="InterPro" id="IPR013766">
    <property type="entry name" value="Thioredoxin_domain"/>
</dbReference>
<feature type="domain" description="Thioredoxin" evidence="8">
    <location>
        <begin position="31"/>
        <end position="143"/>
    </location>
</feature>
<dbReference type="InterPro" id="IPR017937">
    <property type="entry name" value="Thioredoxin_CS"/>
</dbReference>
<dbReference type="NCBIfam" id="NF008229">
    <property type="entry name" value="PRK10996.1"/>
    <property type="match status" value="1"/>
</dbReference>
<gene>
    <name evidence="9" type="ORF">SAMN06297164_2918</name>
</gene>
<evidence type="ECO:0000313" key="9">
    <source>
        <dbReference type="EMBL" id="SOD20855.1"/>
    </source>
</evidence>
<dbReference type="GO" id="GO:0005829">
    <property type="term" value="C:cytosol"/>
    <property type="evidence" value="ECO:0007669"/>
    <property type="project" value="TreeGrafter"/>
</dbReference>
<keyword evidence="4" id="KW-0249">Electron transport</keyword>
<dbReference type="EMBL" id="OCMU01000002">
    <property type="protein sequence ID" value="SOD20855.1"/>
    <property type="molecule type" value="Genomic_DNA"/>
</dbReference>
<dbReference type="InterPro" id="IPR005746">
    <property type="entry name" value="Thioredoxin"/>
</dbReference>
<dbReference type="CDD" id="cd02947">
    <property type="entry name" value="TRX_family"/>
    <property type="match status" value="1"/>
</dbReference>
<dbReference type="PANTHER" id="PTHR45663:SF11">
    <property type="entry name" value="GEO12009P1"/>
    <property type="match status" value="1"/>
</dbReference>
<evidence type="ECO:0000256" key="6">
    <source>
        <dbReference type="ARBA" id="ARBA00023284"/>
    </source>
</evidence>
<dbReference type="SUPFAM" id="SSF52833">
    <property type="entry name" value="Thioredoxin-like"/>
    <property type="match status" value="1"/>
</dbReference>
<evidence type="ECO:0000256" key="4">
    <source>
        <dbReference type="ARBA" id="ARBA00022982"/>
    </source>
</evidence>
<dbReference type="GO" id="GO:0045454">
    <property type="term" value="P:cell redox homeostasis"/>
    <property type="evidence" value="ECO:0007669"/>
    <property type="project" value="TreeGrafter"/>
</dbReference>
<dbReference type="Proteomes" id="UP000219335">
    <property type="component" value="Unassembled WGS sequence"/>
</dbReference>
<dbReference type="InterPro" id="IPR049299">
    <property type="entry name" value="Thio2_N"/>
</dbReference>
<sequence length="143" mass="15783">MSLHIVCPHCHATNRVPADRLTAAPKCGACHQALFTALPVELTEDHFNRHISNNDIPVLIDFWAPWCGPCRMMAPAFAKAAAPLEPGMRLAKINTEVEQGLAARYQIRSIPTLALFKNGREIARQSGAMGEQDIIRWANSTIQ</sequence>
<keyword evidence="3" id="KW-0479">Metal-binding</keyword>
<dbReference type="GO" id="GO:0046872">
    <property type="term" value="F:metal ion binding"/>
    <property type="evidence" value="ECO:0007669"/>
    <property type="project" value="UniProtKB-KW"/>
</dbReference>
<keyword evidence="6" id="KW-0676">Redox-active center</keyword>
<comment type="similarity">
    <text evidence="1">Belongs to the thioredoxin family.</text>
</comment>
<dbReference type="PROSITE" id="PS00194">
    <property type="entry name" value="THIOREDOXIN_1"/>
    <property type="match status" value="1"/>
</dbReference>
<name>A0A286AG28_9PROT</name>
<accession>A0A286AG28</accession>
<evidence type="ECO:0000313" key="10">
    <source>
        <dbReference type="Proteomes" id="UP000219335"/>
    </source>
</evidence>
<dbReference type="Gene3D" id="2.30.30.380">
    <property type="entry name" value="Zn-finger domain of Sec23/24"/>
    <property type="match status" value="1"/>
</dbReference>
<dbReference type="Pfam" id="PF00085">
    <property type="entry name" value="Thioredoxin"/>
    <property type="match status" value="1"/>
</dbReference>